<comment type="caution">
    <text evidence="3">The sequence shown here is derived from an EMBL/GenBank/DDBJ whole genome shotgun (WGS) entry which is preliminary data.</text>
</comment>
<feature type="domain" description="Flavodoxin-like fold" evidence="2">
    <location>
        <begin position="8"/>
        <end position="170"/>
    </location>
</feature>
<dbReference type="NCBIfam" id="NF003430">
    <property type="entry name" value="PRK04930.1"/>
    <property type="match status" value="1"/>
</dbReference>
<dbReference type="OrthoDB" id="9798454at2"/>
<gene>
    <name evidence="3" type="ORF">C9I89_11055</name>
</gene>
<dbReference type="EMBL" id="PYMC01000007">
    <property type="protein sequence ID" value="PSW04839.1"/>
    <property type="molecule type" value="Genomic_DNA"/>
</dbReference>
<accession>A0A2T3MXW6</accession>
<sequence>MMTQGRPKILVIFAHPDPQESVANREMLASIADLPHVTIHDLYGAYPDFFIDVGQEQRLIEQYDIIVFQHPLYMYSCPALLKEWIDVVLSKGYAHGEGISTKGKYWRSVVTTGGAAEAYTPDGYNRCSIAEILKPFELTADLCQMNWIEPLVLHWARRIPVRERLQHALDYRAWLEHPFAGSEQDTHAYTTQKGNLHGE</sequence>
<evidence type="ECO:0000256" key="1">
    <source>
        <dbReference type="ARBA" id="ARBA00023002"/>
    </source>
</evidence>
<keyword evidence="4" id="KW-1185">Reference proteome</keyword>
<proteinExistence type="predicted"/>
<dbReference type="SUPFAM" id="SSF52218">
    <property type="entry name" value="Flavoproteins"/>
    <property type="match status" value="1"/>
</dbReference>
<dbReference type="GO" id="GO:0003955">
    <property type="term" value="F:NAD(P)H dehydrogenase (quinone) activity"/>
    <property type="evidence" value="ECO:0007669"/>
    <property type="project" value="TreeGrafter"/>
</dbReference>
<organism evidence="3 4">
    <name type="scientific">Photobacterium lipolyticum</name>
    <dbReference type="NCBI Taxonomy" id="266810"/>
    <lineage>
        <taxon>Bacteria</taxon>
        <taxon>Pseudomonadati</taxon>
        <taxon>Pseudomonadota</taxon>
        <taxon>Gammaproteobacteria</taxon>
        <taxon>Vibrionales</taxon>
        <taxon>Vibrionaceae</taxon>
        <taxon>Photobacterium</taxon>
    </lineage>
</organism>
<dbReference type="AlphaFoldDB" id="A0A2T3MXW6"/>
<dbReference type="PANTHER" id="PTHR47307:SF1">
    <property type="entry name" value="GLUTATHIONE-REGULATED POTASSIUM-EFFLUX SYSTEM ANCILLARY PROTEIN KEFG"/>
    <property type="match status" value="1"/>
</dbReference>
<protein>
    <submittedName>
        <fullName evidence="3">Glutathione-regulated potassium-efflux system ancillary protein KefG</fullName>
    </submittedName>
</protein>
<name>A0A2T3MXW6_9GAMM</name>
<reference evidence="3 4" key="1">
    <citation type="submission" date="2018-03" db="EMBL/GenBank/DDBJ databases">
        <title>Whole genome sequencing of Histamine producing bacteria.</title>
        <authorList>
            <person name="Butler K."/>
        </authorList>
    </citation>
    <scope>NUCLEOTIDE SEQUENCE [LARGE SCALE GENOMIC DNA]</scope>
    <source>
        <strain evidence="3 4">DSM 16190</strain>
    </source>
</reference>
<dbReference type="PANTHER" id="PTHR47307">
    <property type="entry name" value="GLUTATHIONE-REGULATED POTASSIUM-EFFLUX SYSTEM ANCILLARY PROTEIN KEFG"/>
    <property type="match status" value="1"/>
</dbReference>
<evidence type="ECO:0000313" key="3">
    <source>
        <dbReference type="EMBL" id="PSW04839.1"/>
    </source>
</evidence>
<dbReference type="InterPro" id="IPR029039">
    <property type="entry name" value="Flavoprotein-like_sf"/>
</dbReference>
<dbReference type="GO" id="GO:0010181">
    <property type="term" value="F:FMN binding"/>
    <property type="evidence" value="ECO:0007669"/>
    <property type="project" value="TreeGrafter"/>
</dbReference>
<dbReference type="RefSeq" id="WP_107283421.1">
    <property type="nucleotide sequence ID" value="NZ_PYMC01000007.1"/>
</dbReference>
<dbReference type="Gene3D" id="3.40.50.360">
    <property type="match status" value="1"/>
</dbReference>
<keyword evidence="1" id="KW-0560">Oxidoreductase</keyword>
<evidence type="ECO:0000259" key="2">
    <source>
        <dbReference type="Pfam" id="PF02525"/>
    </source>
</evidence>
<dbReference type="InterPro" id="IPR046980">
    <property type="entry name" value="KefG/KefF"/>
</dbReference>
<dbReference type="Pfam" id="PF02525">
    <property type="entry name" value="Flavodoxin_2"/>
    <property type="match status" value="1"/>
</dbReference>
<dbReference type="InterPro" id="IPR003680">
    <property type="entry name" value="Flavodoxin_fold"/>
</dbReference>
<evidence type="ECO:0000313" key="4">
    <source>
        <dbReference type="Proteomes" id="UP000240904"/>
    </source>
</evidence>
<dbReference type="Proteomes" id="UP000240904">
    <property type="component" value="Unassembled WGS sequence"/>
</dbReference>
<dbReference type="GO" id="GO:0009055">
    <property type="term" value="F:electron transfer activity"/>
    <property type="evidence" value="ECO:0007669"/>
    <property type="project" value="TreeGrafter"/>
</dbReference>